<evidence type="ECO:0000313" key="3">
    <source>
        <dbReference type="EMBL" id="SMG43716.1"/>
    </source>
</evidence>
<organism evidence="3 4">
    <name type="scientific">Marivirga sericea</name>
    <dbReference type="NCBI Taxonomy" id="1028"/>
    <lineage>
        <taxon>Bacteria</taxon>
        <taxon>Pseudomonadati</taxon>
        <taxon>Bacteroidota</taxon>
        <taxon>Cytophagia</taxon>
        <taxon>Cytophagales</taxon>
        <taxon>Marivirgaceae</taxon>
        <taxon>Marivirga</taxon>
    </lineage>
</organism>
<feature type="chain" id="PRO_5012733568" description="CcmD family protein" evidence="2">
    <location>
        <begin position="22"/>
        <end position="84"/>
    </location>
</feature>
<dbReference type="RefSeq" id="WP_085518200.1">
    <property type="nucleotide sequence ID" value="NZ_FXAW01000006.1"/>
</dbReference>
<evidence type="ECO:0000313" key="4">
    <source>
        <dbReference type="Proteomes" id="UP000193804"/>
    </source>
</evidence>
<dbReference type="Pfam" id="PF20077">
    <property type="entry name" value="CcmD_alt"/>
    <property type="match status" value="1"/>
</dbReference>
<protein>
    <recommendedName>
        <fullName evidence="5">CcmD family protein</fullName>
    </recommendedName>
</protein>
<dbReference type="AlphaFoldDB" id="A0A1X7KSF8"/>
<feature type="transmembrane region" description="Helical" evidence="1">
    <location>
        <begin position="48"/>
        <end position="68"/>
    </location>
</feature>
<evidence type="ECO:0000256" key="1">
    <source>
        <dbReference type="SAM" id="Phobius"/>
    </source>
</evidence>
<keyword evidence="4" id="KW-1185">Reference proteome</keyword>
<gene>
    <name evidence="3" type="ORF">SAMN05661096_03055</name>
</gene>
<proteinExistence type="predicted"/>
<evidence type="ECO:0000256" key="2">
    <source>
        <dbReference type="SAM" id="SignalP"/>
    </source>
</evidence>
<dbReference type="STRING" id="1028.SAMN05661096_03055"/>
<accession>A0A1X7KSF8</accession>
<dbReference type="Proteomes" id="UP000193804">
    <property type="component" value="Unassembled WGS sequence"/>
</dbReference>
<keyword evidence="2" id="KW-0732">Signal</keyword>
<keyword evidence="1" id="KW-0472">Membrane</keyword>
<feature type="signal peptide" evidence="2">
    <location>
        <begin position="1"/>
        <end position="21"/>
    </location>
</feature>
<name>A0A1X7KSF8_9BACT</name>
<keyword evidence="1" id="KW-0812">Transmembrane</keyword>
<evidence type="ECO:0008006" key="5">
    <source>
        <dbReference type="Google" id="ProtNLM"/>
    </source>
</evidence>
<keyword evidence="1" id="KW-1133">Transmembrane helix</keyword>
<sequence length="84" mass="9579">MKKIKYFIVFSLLLMSLGLSAQKTEIVEEDYGNSQIEMADGMRADGKIYVLVAVIVTLFAGLMIYAIMTERKVKKLEKSLKERE</sequence>
<dbReference type="EMBL" id="FXAW01000006">
    <property type="protein sequence ID" value="SMG43716.1"/>
    <property type="molecule type" value="Genomic_DNA"/>
</dbReference>
<reference evidence="4" key="1">
    <citation type="submission" date="2017-04" db="EMBL/GenBank/DDBJ databases">
        <authorList>
            <person name="Varghese N."/>
            <person name="Submissions S."/>
        </authorList>
    </citation>
    <scope>NUCLEOTIDE SEQUENCE [LARGE SCALE GENOMIC DNA]</scope>
    <source>
        <strain evidence="4">DSM 4125</strain>
    </source>
</reference>